<evidence type="ECO:0000256" key="5">
    <source>
        <dbReference type="ARBA" id="ARBA00029440"/>
    </source>
</evidence>
<dbReference type="PANTHER" id="PTHR43090">
    <property type="entry name" value="1-(5-PHOSPHORIBOSYL)-5-[(5-PHOSPHORIBOSYLAMINO)METHYLIDENEAMINO] IMIDAZOLE-4-CARBOXAMIDE ISOMERASE"/>
    <property type="match status" value="1"/>
</dbReference>
<evidence type="ECO:0000256" key="1">
    <source>
        <dbReference type="ARBA" id="ARBA00009667"/>
    </source>
</evidence>
<keyword evidence="2 6" id="KW-0028">Amino-acid biosynthesis</keyword>
<dbReference type="GO" id="GO:0003949">
    <property type="term" value="F:1-(5-phosphoribosyl)-5-[(5-phosphoribosylamino)methylideneamino]imidazole-4-carboxamide isomerase activity"/>
    <property type="evidence" value="ECO:0007669"/>
    <property type="project" value="InterPro"/>
</dbReference>
<comment type="pathway">
    <text evidence="5">Amino-acid biosynthesis.</text>
</comment>
<comment type="similarity">
    <text evidence="1 6">Belongs to the HisA/HisF family.</text>
</comment>
<name>A0A5K7YHI6_9BACT</name>
<dbReference type="EMBL" id="AP021874">
    <property type="protein sequence ID" value="BBO66171.1"/>
    <property type="molecule type" value="Genomic_DNA"/>
</dbReference>
<evidence type="ECO:0000256" key="4">
    <source>
        <dbReference type="ARBA" id="ARBA00023235"/>
    </source>
</evidence>
<dbReference type="InterPro" id="IPR011060">
    <property type="entry name" value="RibuloseP-bd_barrel"/>
</dbReference>
<dbReference type="Proteomes" id="UP000427906">
    <property type="component" value="Chromosome"/>
</dbReference>
<keyword evidence="8" id="KW-1185">Reference proteome</keyword>
<dbReference type="NCBIfam" id="TIGR02129">
    <property type="entry name" value="hisA_euk"/>
    <property type="match status" value="1"/>
</dbReference>
<dbReference type="Pfam" id="PF00977">
    <property type="entry name" value="His_biosynth"/>
    <property type="match status" value="1"/>
</dbReference>
<dbReference type="AlphaFoldDB" id="A0A5K7YHI6"/>
<dbReference type="KEGG" id="dalk:DSCA_01010"/>
<dbReference type="OrthoDB" id="9807749at2"/>
<dbReference type="InterPro" id="IPR011858">
    <property type="entry name" value="His6/HISN3"/>
</dbReference>
<evidence type="ECO:0000256" key="6">
    <source>
        <dbReference type="RuleBase" id="RU003657"/>
    </source>
</evidence>
<sequence>MRFRPCIDLHGGVVKQIVGATLSDSASHDLKTNFQAEKPAAWFADLYRRDNLKGGHVIQLGRGNMTAARSALSRWPGGMQLGGGINADNAGPWLDAGASHVIVTSWVFSDGQIQMARLKALSRRIGKSRLVLDLSCRKRGDAYLVATDRWQTFTDEAVTYRLMDRLSGYCDEFLIHAVDVEGRCAGIETDLVAYLGRWEGLPVTYAGGICNQRDIDLIESMGNGNIDFTVGSALDIFGGTGLRYEDLARRYGQAGV</sequence>
<keyword evidence="3 6" id="KW-0368">Histidine biosynthesis</keyword>
<dbReference type="GO" id="GO:0005737">
    <property type="term" value="C:cytoplasm"/>
    <property type="evidence" value="ECO:0007669"/>
    <property type="project" value="TreeGrafter"/>
</dbReference>
<dbReference type="PANTHER" id="PTHR43090:SF2">
    <property type="entry name" value="1-(5-PHOSPHORIBOSYL)-5-[(5-PHOSPHORIBOSYLAMINO)METHYLIDENEAMINO] IMIDAZOLE-4-CARBOXAMIDE ISOMERASE"/>
    <property type="match status" value="1"/>
</dbReference>
<dbReference type="CDD" id="cd04723">
    <property type="entry name" value="HisA_HisF"/>
    <property type="match status" value="1"/>
</dbReference>
<evidence type="ECO:0000313" key="8">
    <source>
        <dbReference type="Proteomes" id="UP000427906"/>
    </source>
</evidence>
<dbReference type="InterPro" id="IPR044524">
    <property type="entry name" value="Isoase_HisA-like"/>
</dbReference>
<dbReference type="RefSeq" id="WP_155314589.1">
    <property type="nucleotide sequence ID" value="NZ_AP021874.1"/>
</dbReference>
<evidence type="ECO:0000256" key="2">
    <source>
        <dbReference type="ARBA" id="ARBA00022605"/>
    </source>
</evidence>
<dbReference type="SUPFAM" id="SSF51366">
    <property type="entry name" value="Ribulose-phoshate binding barrel"/>
    <property type="match status" value="1"/>
</dbReference>
<accession>A0A5K7YHI6</accession>
<dbReference type="GO" id="GO:0000162">
    <property type="term" value="P:L-tryptophan biosynthetic process"/>
    <property type="evidence" value="ECO:0007669"/>
    <property type="project" value="TreeGrafter"/>
</dbReference>
<reference evidence="7 8" key="1">
    <citation type="submission" date="2019-11" db="EMBL/GenBank/DDBJ databases">
        <title>Comparative genomics of hydrocarbon-degrading Desulfosarcina strains.</title>
        <authorList>
            <person name="Watanabe M."/>
            <person name="Kojima H."/>
            <person name="Fukui M."/>
        </authorList>
    </citation>
    <scope>NUCLEOTIDE SEQUENCE [LARGE SCALE GENOMIC DNA]</scope>
    <source>
        <strain evidence="7 8">PL12</strain>
    </source>
</reference>
<gene>
    <name evidence="7" type="ORF">DSCA_01010</name>
</gene>
<protein>
    <submittedName>
        <fullName evidence="7">Uncharacterized protein</fullName>
    </submittedName>
</protein>
<dbReference type="GO" id="GO:0000105">
    <property type="term" value="P:L-histidine biosynthetic process"/>
    <property type="evidence" value="ECO:0007669"/>
    <property type="project" value="UniProtKB-KW"/>
</dbReference>
<evidence type="ECO:0000256" key="3">
    <source>
        <dbReference type="ARBA" id="ARBA00023102"/>
    </source>
</evidence>
<dbReference type="InterPro" id="IPR006062">
    <property type="entry name" value="His_biosynth"/>
</dbReference>
<evidence type="ECO:0000313" key="7">
    <source>
        <dbReference type="EMBL" id="BBO66171.1"/>
    </source>
</evidence>
<dbReference type="InterPro" id="IPR013785">
    <property type="entry name" value="Aldolase_TIM"/>
</dbReference>
<proteinExistence type="inferred from homology"/>
<organism evidence="7 8">
    <name type="scientific">Desulfosarcina alkanivorans</name>
    <dbReference type="NCBI Taxonomy" id="571177"/>
    <lineage>
        <taxon>Bacteria</taxon>
        <taxon>Pseudomonadati</taxon>
        <taxon>Thermodesulfobacteriota</taxon>
        <taxon>Desulfobacteria</taxon>
        <taxon>Desulfobacterales</taxon>
        <taxon>Desulfosarcinaceae</taxon>
        <taxon>Desulfosarcina</taxon>
    </lineage>
</organism>
<dbReference type="Gene3D" id="3.20.20.70">
    <property type="entry name" value="Aldolase class I"/>
    <property type="match status" value="1"/>
</dbReference>
<keyword evidence="4" id="KW-0413">Isomerase</keyword>